<dbReference type="EMBL" id="CP098494">
    <property type="protein sequence ID" value="USA60232.1"/>
    <property type="molecule type" value="Genomic_DNA"/>
</dbReference>
<keyword evidence="1" id="KW-1133">Transmembrane helix</keyword>
<name>A0ABY4U290_9SPHN</name>
<dbReference type="Gene3D" id="3.40.1350.10">
    <property type="match status" value="1"/>
</dbReference>
<feature type="domain" description="Restriction endonuclease type IV Mrr" evidence="2">
    <location>
        <begin position="154"/>
        <end position="258"/>
    </location>
</feature>
<keyword evidence="3" id="KW-0378">Hydrolase</keyword>
<dbReference type="InterPro" id="IPR052906">
    <property type="entry name" value="Type_IV_Methyl-Rstrct_Enzyme"/>
</dbReference>
<evidence type="ECO:0000313" key="4">
    <source>
        <dbReference type="Proteomes" id="UP001056619"/>
    </source>
</evidence>
<gene>
    <name evidence="3" type="ORF">NCF85_08875</name>
</gene>
<keyword evidence="3" id="KW-0540">Nuclease</keyword>
<reference evidence="3 4" key="1">
    <citation type="submission" date="2022-06" db="EMBL/GenBank/DDBJ databases">
        <authorList>
            <person name="Liu G."/>
        </authorList>
    </citation>
    <scope>NUCLEOTIDE SEQUENCE [LARGE SCALE GENOMIC DNA]</scope>
    <source>
        <strain evidence="3 4">E4</strain>
    </source>
</reference>
<dbReference type="InterPro" id="IPR007560">
    <property type="entry name" value="Restrct_endonuc_IV_Mrr"/>
</dbReference>
<dbReference type="Pfam" id="PF04471">
    <property type="entry name" value="Mrr_cat"/>
    <property type="match status" value="1"/>
</dbReference>
<dbReference type="InterPro" id="IPR011335">
    <property type="entry name" value="Restrct_endonuc-II-like"/>
</dbReference>
<dbReference type="PANTHER" id="PTHR30015:SF7">
    <property type="entry name" value="TYPE IV METHYL-DIRECTED RESTRICTION ENZYME ECOKMRR"/>
    <property type="match status" value="1"/>
</dbReference>
<dbReference type="PANTHER" id="PTHR30015">
    <property type="entry name" value="MRR RESTRICTION SYSTEM PROTEIN"/>
    <property type="match status" value="1"/>
</dbReference>
<evidence type="ECO:0000313" key="3">
    <source>
        <dbReference type="EMBL" id="USA60232.1"/>
    </source>
</evidence>
<feature type="transmembrane region" description="Helical" evidence="1">
    <location>
        <begin position="96"/>
        <end position="117"/>
    </location>
</feature>
<keyword evidence="3" id="KW-0255">Endonuclease</keyword>
<dbReference type="RefSeq" id="WP_301641377.1">
    <property type="nucleotide sequence ID" value="NZ_CP098494.1"/>
</dbReference>
<keyword evidence="4" id="KW-1185">Reference proteome</keyword>
<proteinExistence type="predicted"/>
<evidence type="ECO:0000259" key="2">
    <source>
        <dbReference type="Pfam" id="PF04471"/>
    </source>
</evidence>
<protein>
    <submittedName>
        <fullName evidence="3">Restriction endonuclease</fullName>
    </submittedName>
</protein>
<accession>A0ABY4U290</accession>
<dbReference type="SUPFAM" id="SSF52980">
    <property type="entry name" value="Restriction endonuclease-like"/>
    <property type="match status" value="1"/>
</dbReference>
<dbReference type="InterPro" id="IPR011856">
    <property type="entry name" value="tRNA_endonuc-like_dom_sf"/>
</dbReference>
<feature type="transmembrane region" description="Helical" evidence="1">
    <location>
        <begin position="65"/>
        <end position="84"/>
    </location>
</feature>
<dbReference type="GO" id="GO:0004519">
    <property type="term" value="F:endonuclease activity"/>
    <property type="evidence" value="ECO:0007669"/>
    <property type="project" value="UniProtKB-KW"/>
</dbReference>
<organism evidence="3 4">
    <name type="scientific">Qipengyuania citrea</name>
    <dbReference type="NCBI Taxonomy" id="225971"/>
    <lineage>
        <taxon>Bacteria</taxon>
        <taxon>Pseudomonadati</taxon>
        <taxon>Pseudomonadota</taxon>
        <taxon>Alphaproteobacteria</taxon>
        <taxon>Sphingomonadales</taxon>
        <taxon>Erythrobacteraceae</taxon>
        <taxon>Qipengyuania</taxon>
    </lineage>
</organism>
<dbReference type="Proteomes" id="UP001056619">
    <property type="component" value="Chromosome"/>
</dbReference>
<keyword evidence="1" id="KW-0472">Membrane</keyword>
<sequence length="267" mass="29363">MRPEPTKAEIARRKKVAARSALADAVSRSSSEKKVEPKRADFGLPSDFDFEEFDAFLKKRERLSLAVKSIIFAILAAAFVFALHDDSEDPNFMTSYLGPLAYSYVLIFVLPFADYILKSIYGDEAYINDACDFRVAFQNWKHFQTVSGEGYWRSLRGRDLEWAAAGVFRERGWEVSTTATTGDGGVDLVLKYANTTFYCQCKGHAKPVSVGAVREIAGVCAASNAIPMLIVVNGVTGPAFTTAQELSVVVWDRAQLAAFARGDIALS</sequence>
<keyword evidence="1" id="KW-0812">Transmembrane</keyword>
<evidence type="ECO:0000256" key="1">
    <source>
        <dbReference type="SAM" id="Phobius"/>
    </source>
</evidence>